<dbReference type="Pfam" id="PF01471">
    <property type="entry name" value="PG_binding_1"/>
    <property type="match status" value="1"/>
</dbReference>
<proteinExistence type="predicted"/>
<sequence length="471" mass="49909">MLQRRSYFFSSLFILGISMPLLASAEPVIQSFEVLPTSINSGQTITLSWKTTSSSGASLLLPCQSITGIHYKNQSGTTLPCDQKITGLGTVDSILIGVTNTSGSAVSLSPKLIPINPDGSESTAQVPVTFSIATSPNPITDFSVSTPTAVSGDKVTFSWSAPDVDRLNMTLYCTDVLTPTIVGDARPRVPCNQEPVFIGDVSGSGSQTFQLVSSSLEPVSATFRLLPKTSSGTFDGTHAKSITINVKPALDTRSPIISSFRLSEQTLKSGQETSVIWDVLHGVGANFKLKCPVGVTATSSLTGAARLPCDGAMIFSGILDVVGSFRMSFQNTTPYAEGLSLTLVPAVTTAEFDAIRTRELRIVILGNAGGSFTPPVSQVNATTSAATSVSQPAPRVVFLKSISYGLRNSAEVRKIQEILRDEGVYTGPVTGNFLALTREAVKRFQKKYGLDQVGNIGPLTRKKLNEIAGKQ</sequence>
<comment type="caution">
    <text evidence="2">The sequence shown here is derived from an EMBL/GenBank/DDBJ whole genome shotgun (WGS) entry which is preliminary data.</text>
</comment>
<name>A0A931SBG9_9BACT</name>
<evidence type="ECO:0000259" key="1">
    <source>
        <dbReference type="Pfam" id="PF01471"/>
    </source>
</evidence>
<accession>A0A931SBG9</accession>
<evidence type="ECO:0000313" key="2">
    <source>
        <dbReference type="EMBL" id="MBI2096892.1"/>
    </source>
</evidence>
<protein>
    <submittedName>
        <fullName evidence="2">Peptidoglycan-binding protein</fullName>
    </submittedName>
</protein>
<dbReference type="AlphaFoldDB" id="A0A931SBG9"/>
<dbReference type="Proteomes" id="UP000724148">
    <property type="component" value="Unassembled WGS sequence"/>
</dbReference>
<reference evidence="2" key="1">
    <citation type="submission" date="2020-07" db="EMBL/GenBank/DDBJ databases">
        <title>Huge and variable diversity of episymbiotic CPR bacteria and DPANN archaea in groundwater ecosystems.</title>
        <authorList>
            <person name="He C.Y."/>
            <person name="Keren R."/>
            <person name="Whittaker M."/>
            <person name="Farag I.F."/>
            <person name="Doudna J."/>
            <person name="Cate J.H.D."/>
            <person name="Banfield J.F."/>
        </authorList>
    </citation>
    <scope>NUCLEOTIDE SEQUENCE</scope>
    <source>
        <strain evidence="2">NC_groundwater_193_Ag_S-0.1um_51_7</strain>
    </source>
</reference>
<evidence type="ECO:0000313" key="3">
    <source>
        <dbReference type="Proteomes" id="UP000724148"/>
    </source>
</evidence>
<dbReference type="SUPFAM" id="SSF47090">
    <property type="entry name" value="PGBD-like"/>
    <property type="match status" value="1"/>
</dbReference>
<gene>
    <name evidence="2" type="ORF">HYT40_01925</name>
</gene>
<dbReference type="InterPro" id="IPR036366">
    <property type="entry name" value="PGBDSf"/>
</dbReference>
<dbReference type="InterPro" id="IPR036365">
    <property type="entry name" value="PGBD-like_sf"/>
</dbReference>
<organism evidence="2 3">
    <name type="scientific">Candidatus Sungiibacteriota bacterium</name>
    <dbReference type="NCBI Taxonomy" id="2750080"/>
    <lineage>
        <taxon>Bacteria</taxon>
        <taxon>Candidatus Sungiibacteriota</taxon>
    </lineage>
</organism>
<dbReference type="EMBL" id="JACOZA010000049">
    <property type="protein sequence ID" value="MBI2096892.1"/>
    <property type="molecule type" value="Genomic_DNA"/>
</dbReference>
<dbReference type="InterPro" id="IPR002477">
    <property type="entry name" value="Peptidoglycan-bd-like"/>
</dbReference>
<feature type="domain" description="Peptidoglycan binding-like" evidence="1">
    <location>
        <begin position="409"/>
        <end position="464"/>
    </location>
</feature>
<dbReference type="Gene3D" id="1.10.101.10">
    <property type="entry name" value="PGBD-like superfamily/PGBD"/>
    <property type="match status" value="1"/>
</dbReference>